<dbReference type="GO" id="GO:0004519">
    <property type="term" value="F:endonuclease activity"/>
    <property type="evidence" value="ECO:0007669"/>
    <property type="project" value="UniProtKB-KW"/>
</dbReference>
<organism evidence="3">
    <name type="scientific">bioreactor metagenome</name>
    <dbReference type="NCBI Taxonomy" id="1076179"/>
    <lineage>
        <taxon>unclassified sequences</taxon>
        <taxon>metagenomes</taxon>
        <taxon>ecological metagenomes</taxon>
    </lineage>
</organism>
<feature type="compositionally biased region" description="Basic and acidic residues" evidence="1">
    <location>
        <begin position="73"/>
        <end position="92"/>
    </location>
</feature>
<dbReference type="SUPFAM" id="SSF160443">
    <property type="entry name" value="SMR domain-like"/>
    <property type="match status" value="1"/>
</dbReference>
<dbReference type="PANTHER" id="PTHR35562:SF2">
    <property type="entry name" value="DNA ENDONUCLEASE SMRA-RELATED"/>
    <property type="match status" value="1"/>
</dbReference>
<proteinExistence type="predicted"/>
<dbReference type="InterPro" id="IPR036063">
    <property type="entry name" value="Smr_dom_sf"/>
</dbReference>
<evidence type="ECO:0000259" key="2">
    <source>
        <dbReference type="PROSITE" id="PS50828"/>
    </source>
</evidence>
<reference evidence="3" key="1">
    <citation type="submission" date="2019-08" db="EMBL/GenBank/DDBJ databases">
        <authorList>
            <person name="Kucharzyk K."/>
            <person name="Murdoch R.W."/>
            <person name="Higgins S."/>
            <person name="Loffler F."/>
        </authorList>
    </citation>
    <scope>NUCLEOTIDE SEQUENCE</scope>
</reference>
<name>A0A644SVY9_9ZZZZ</name>
<feature type="region of interest" description="Disordered" evidence="1">
    <location>
        <begin position="1"/>
        <end position="92"/>
    </location>
</feature>
<keyword evidence="3" id="KW-0378">Hydrolase</keyword>
<dbReference type="InterPro" id="IPR002625">
    <property type="entry name" value="Smr_dom"/>
</dbReference>
<dbReference type="SMART" id="SM00463">
    <property type="entry name" value="SMR"/>
    <property type="match status" value="1"/>
</dbReference>
<dbReference type="PANTHER" id="PTHR35562">
    <property type="entry name" value="DNA ENDONUCLEASE SMRA-RELATED"/>
    <property type="match status" value="1"/>
</dbReference>
<protein>
    <submittedName>
        <fullName evidence="3">Endonuclease MutS2</fullName>
        <ecNumber evidence="3">3.1.-.-</ecNumber>
    </submittedName>
</protein>
<dbReference type="Gene3D" id="3.30.1370.110">
    <property type="match status" value="1"/>
</dbReference>
<dbReference type="EMBL" id="VSSQ01000008">
    <property type="protein sequence ID" value="MPL58878.1"/>
    <property type="molecule type" value="Genomic_DNA"/>
</dbReference>
<feature type="domain" description="Smr" evidence="2">
    <location>
        <begin position="102"/>
        <end position="182"/>
    </location>
</feature>
<dbReference type="GO" id="GO:0016787">
    <property type="term" value="F:hydrolase activity"/>
    <property type="evidence" value="ECO:0007669"/>
    <property type="project" value="UniProtKB-KW"/>
</dbReference>
<keyword evidence="3" id="KW-0255">Endonuclease</keyword>
<dbReference type="Pfam" id="PF01713">
    <property type="entry name" value="Smr"/>
    <property type="match status" value="1"/>
</dbReference>
<dbReference type="EC" id="3.1.-.-" evidence="3"/>
<evidence type="ECO:0000256" key="1">
    <source>
        <dbReference type="SAM" id="MobiDB-lite"/>
    </source>
</evidence>
<feature type="compositionally biased region" description="Basic and acidic residues" evidence="1">
    <location>
        <begin position="36"/>
        <end position="51"/>
    </location>
</feature>
<sequence>MDFGEILDEWDRRRSRKSPETRPEDGSGSRSAAGKTKADGHGEKRSGRSAEPDGTAYLKRWLLRNTVPDPEEREGSAEKKDAAAKGRASAERIKRMRPQATLDLHGKTMAEAELAIGIFLTDAQRQGMEKVLIIHGKGLHSESEPVLASAVRKILEGTPMVGAFGPAARDSGGRGATWARIRRTDYFSR</sequence>
<feature type="compositionally biased region" description="Basic and acidic residues" evidence="1">
    <location>
        <begin position="9"/>
        <end position="27"/>
    </location>
</feature>
<dbReference type="PROSITE" id="PS50828">
    <property type="entry name" value="SMR"/>
    <property type="match status" value="1"/>
</dbReference>
<dbReference type="AlphaFoldDB" id="A0A644SVY9"/>
<evidence type="ECO:0000313" key="3">
    <source>
        <dbReference type="EMBL" id="MPL58878.1"/>
    </source>
</evidence>
<comment type="caution">
    <text evidence="3">The sequence shown here is derived from an EMBL/GenBank/DDBJ whole genome shotgun (WGS) entry which is preliminary data.</text>
</comment>
<gene>
    <name evidence="3" type="primary">mutS2_2</name>
    <name evidence="3" type="ORF">SDC9_04424</name>
</gene>
<keyword evidence="3" id="KW-0540">Nuclease</keyword>
<accession>A0A644SVY9</accession>